<evidence type="ECO:0000256" key="5">
    <source>
        <dbReference type="ARBA" id="ARBA00023242"/>
    </source>
</evidence>
<reference evidence="10" key="2">
    <citation type="journal article" date="2023" name="Int. J. Mol. Sci.">
        <title>De Novo Assembly and Annotation of 11 Diverse Shrub Willow (Salix) Genomes Reveals Novel Gene Organization in Sex-Linked Regions.</title>
        <authorList>
            <person name="Hyden B."/>
            <person name="Feng K."/>
            <person name="Yates T.B."/>
            <person name="Jawdy S."/>
            <person name="Cereghino C."/>
            <person name="Smart L.B."/>
            <person name="Muchero W."/>
        </authorList>
    </citation>
    <scope>NUCLEOTIDE SEQUENCE</scope>
    <source>
        <tissue evidence="10">Shoot tip</tissue>
    </source>
</reference>
<dbReference type="PANTHER" id="PTHR14030">
    <property type="entry name" value="MITOTIC CHECKPOINT SERINE/THREONINE-PROTEIN KINASE BUB1"/>
    <property type="match status" value="1"/>
</dbReference>
<dbReference type="Proteomes" id="UP001151532">
    <property type="component" value="Chromosome 2"/>
</dbReference>
<name>A0A9Q0SP39_SALPP</name>
<dbReference type="InterPro" id="IPR015661">
    <property type="entry name" value="Bub1/Mad3"/>
</dbReference>
<organism evidence="10 11">
    <name type="scientific">Salix purpurea</name>
    <name type="common">Purple osier willow</name>
    <dbReference type="NCBI Taxonomy" id="77065"/>
    <lineage>
        <taxon>Eukaryota</taxon>
        <taxon>Viridiplantae</taxon>
        <taxon>Streptophyta</taxon>
        <taxon>Embryophyta</taxon>
        <taxon>Tracheophyta</taxon>
        <taxon>Spermatophyta</taxon>
        <taxon>Magnoliopsida</taxon>
        <taxon>eudicotyledons</taxon>
        <taxon>Gunneridae</taxon>
        <taxon>Pentapetalae</taxon>
        <taxon>rosids</taxon>
        <taxon>fabids</taxon>
        <taxon>Malpighiales</taxon>
        <taxon>Salicaceae</taxon>
        <taxon>Saliceae</taxon>
        <taxon>Salix</taxon>
    </lineage>
</organism>
<evidence type="ECO:0000256" key="6">
    <source>
        <dbReference type="ARBA" id="ARBA00023306"/>
    </source>
</evidence>
<keyword evidence="7" id="KW-0137">Centromere</keyword>
<evidence type="ECO:0000256" key="8">
    <source>
        <dbReference type="SAM" id="MobiDB-lite"/>
    </source>
</evidence>
<proteinExistence type="predicted"/>
<keyword evidence="4" id="KW-0995">Kinetochore</keyword>
<dbReference type="FunFam" id="1.25.40.430:FF:000004">
    <property type="entry name" value="Mitotic spindle checkpoint protein BUBR1"/>
    <property type="match status" value="1"/>
</dbReference>
<dbReference type="AlphaFoldDB" id="A0A9Q0SP39"/>
<dbReference type="GO" id="GO:0007094">
    <property type="term" value="P:mitotic spindle assembly checkpoint signaling"/>
    <property type="evidence" value="ECO:0007669"/>
    <property type="project" value="InterPro"/>
</dbReference>
<dbReference type="GO" id="GO:0005634">
    <property type="term" value="C:nucleus"/>
    <property type="evidence" value="ECO:0007669"/>
    <property type="project" value="UniProtKB-SubCell"/>
</dbReference>
<evidence type="ECO:0000259" key="9">
    <source>
        <dbReference type="PROSITE" id="PS51489"/>
    </source>
</evidence>
<keyword evidence="5" id="KW-0539">Nucleus</keyword>
<evidence type="ECO:0000313" key="10">
    <source>
        <dbReference type="EMBL" id="KAJ6684527.1"/>
    </source>
</evidence>
<dbReference type="PANTHER" id="PTHR14030:SF19">
    <property type="entry name" value="MITOTIC SPINDLE CHECKPOINT PROTEIN BUBR1"/>
    <property type="match status" value="1"/>
</dbReference>
<dbReference type="Pfam" id="PF08311">
    <property type="entry name" value="Mad3_BUB1_I"/>
    <property type="match status" value="1"/>
</dbReference>
<keyword evidence="11" id="KW-1185">Reference proteome</keyword>
<dbReference type="SMART" id="SM00777">
    <property type="entry name" value="Mad3_BUB1_I"/>
    <property type="match status" value="1"/>
</dbReference>
<feature type="region of interest" description="Disordered" evidence="8">
    <location>
        <begin position="226"/>
        <end position="248"/>
    </location>
</feature>
<dbReference type="GO" id="GO:0004672">
    <property type="term" value="F:protein kinase activity"/>
    <property type="evidence" value="ECO:0007669"/>
    <property type="project" value="TreeGrafter"/>
</dbReference>
<evidence type="ECO:0000313" key="11">
    <source>
        <dbReference type="Proteomes" id="UP001151532"/>
    </source>
</evidence>
<feature type="compositionally biased region" description="Basic and acidic residues" evidence="8">
    <location>
        <begin position="228"/>
        <end position="248"/>
    </location>
</feature>
<keyword evidence="6" id="KW-0131">Cell cycle</keyword>
<comment type="subcellular location">
    <subcellularLocation>
        <location evidence="2">Chromosome</location>
        <location evidence="2">Centromere</location>
        <location evidence="2">Kinetochore</location>
    </subcellularLocation>
    <subcellularLocation>
        <location evidence="1">Nucleus</location>
    </subcellularLocation>
</comment>
<dbReference type="EMBL" id="JAPFFK010000019">
    <property type="protein sequence ID" value="KAJ6684527.1"/>
    <property type="molecule type" value="Genomic_DNA"/>
</dbReference>
<dbReference type="Gene3D" id="1.25.40.430">
    <property type="match status" value="1"/>
</dbReference>
<evidence type="ECO:0000256" key="7">
    <source>
        <dbReference type="ARBA" id="ARBA00023328"/>
    </source>
</evidence>
<evidence type="ECO:0000256" key="1">
    <source>
        <dbReference type="ARBA" id="ARBA00004123"/>
    </source>
</evidence>
<gene>
    <name evidence="10" type="ORF">OIU79_014806</name>
</gene>
<protein>
    <submittedName>
        <fullName evidence="10">MITOTIC SPINDLE CHECKPOINT PROTEIN BUBR1</fullName>
    </submittedName>
</protein>
<dbReference type="OrthoDB" id="248495at2759"/>
<evidence type="ECO:0000256" key="3">
    <source>
        <dbReference type="ARBA" id="ARBA00022454"/>
    </source>
</evidence>
<dbReference type="InterPro" id="IPR013212">
    <property type="entry name" value="Mad3/Bub1_I"/>
</dbReference>
<dbReference type="GO" id="GO:0000776">
    <property type="term" value="C:kinetochore"/>
    <property type="evidence" value="ECO:0007669"/>
    <property type="project" value="UniProtKB-KW"/>
</dbReference>
<dbReference type="GO" id="GO:0051754">
    <property type="term" value="P:meiotic sister chromatid cohesion, centromeric"/>
    <property type="evidence" value="ECO:0007669"/>
    <property type="project" value="TreeGrafter"/>
</dbReference>
<keyword evidence="3" id="KW-0158">Chromosome</keyword>
<feature type="domain" description="BUB1 N-terminal" evidence="9">
    <location>
        <begin position="61"/>
        <end position="219"/>
    </location>
</feature>
<evidence type="ECO:0000256" key="2">
    <source>
        <dbReference type="ARBA" id="ARBA00004629"/>
    </source>
</evidence>
<evidence type="ECO:0000256" key="4">
    <source>
        <dbReference type="ARBA" id="ARBA00022838"/>
    </source>
</evidence>
<accession>A0A9Q0SP39</accession>
<dbReference type="PROSITE" id="PS51489">
    <property type="entry name" value="BUB1_N"/>
    <property type="match status" value="1"/>
</dbReference>
<comment type="caution">
    <text evidence="10">The sequence shown here is derived from an EMBL/GenBank/DDBJ whole genome shotgun (WGS) entry which is preliminary data.</text>
</comment>
<reference evidence="10" key="1">
    <citation type="submission" date="2022-11" db="EMBL/GenBank/DDBJ databases">
        <authorList>
            <person name="Hyden B.L."/>
            <person name="Feng K."/>
            <person name="Yates T."/>
            <person name="Jawdy S."/>
            <person name="Smart L.B."/>
            <person name="Muchero W."/>
        </authorList>
    </citation>
    <scope>NUCLEOTIDE SEQUENCE</scope>
    <source>
        <tissue evidence="10">Shoot tip</tissue>
    </source>
</reference>
<sequence>MDPETEFLASKQETGNEWELFKENVRPLKRGRNVGLLNQALKSHSSDLQLKKSLLDTRRKLIQAIDEYEGDDPLLPWIECIKWVQEAFPQGGDSSGLVLIYEQCVRAFWHSDLYKDDPRFLKVWLEYAENCVDAEVIYSFLDANEIGKSQSAYYLAYALHMESKSKMKIANDTFNLGISRDAQPIEKLKDAYRKFLIRSIRKPKIVEDDCGESDLPVRSFGTVLSSADSRRRNMERSELASKQMKPDRTQKIPLSIFKDKTNIDTMPGHQAGKAKRELNPWSTLGARGERNKENSAVPTKWTTYEIPQRPGTRTGGVTASASIEVFVDEECSKMVRAHDRDGKSSTLKFRQGDSLDIKKETDLLRENPLRNFPLRSLPRKLFIPPAFSIKRVAGVDSNRGEFAGQGEATDSKSLKNHLLFTYLHD</sequence>